<protein>
    <recommendedName>
        <fullName evidence="3">Eukaryotic translation initiation factor 2A</fullName>
    </recommendedName>
</protein>
<keyword evidence="7" id="KW-0810">Translation regulation</keyword>
<accession>A0ABD3UDV7</accession>
<keyword evidence="6" id="KW-0677">Repeat</keyword>
<dbReference type="PANTHER" id="PTHR13227:SF0">
    <property type="entry name" value="EUKARYOTIC TRANSLATION INITIATION FACTOR 2A"/>
    <property type="match status" value="1"/>
</dbReference>
<evidence type="ECO:0000256" key="1">
    <source>
        <dbReference type="ARBA" id="ARBA00003993"/>
    </source>
</evidence>
<evidence type="ECO:0000256" key="3">
    <source>
        <dbReference type="ARBA" id="ARBA00013819"/>
    </source>
</evidence>
<dbReference type="SUPFAM" id="SSF82171">
    <property type="entry name" value="DPP6 N-terminal domain-like"/>
    <property type="match status" value="1"/>
</dbReference>
<dbReference type="Gene3D" id="2.130.10.10">
    <property type="entry name" value="YVTN repeat-like/Quinoprotein amine dehydrogenase"/>
    <property type="match status" value="2"/>
</dbReference>
<feature type="compositionally biased region" description="Polar residues" evidence="9">
    <location>
        <begin position="451"/>
        <end position="460"/>
    </location>
</feature>
<sequence length="581" mass="64820">MAIPFTLRGTDGLWMTNGPPALGTQPDFKRDTSNRCKVLAYSKDGSLFAWCNGEFVNIVNTQTFKIIHQLNLPRTACMEFSPLGSLLMTWEPYQVNAEAKQGIPNLGFWDVKTGQCVKILIQKKQTAWAPQWTSDEHLCSRNVNNELHFFEDHNFDVIKEKLHLQKISAFSLSPAGDPYMVAGYVPGSKGQPSFVRLFKYPNHTTPIANKSFFKCDKVEMAWNKAGTGVLVLTSTETSNESYYGDQGLYFMAANGESLKVTLGKNGPVYHLEWSPKSTEFCVVYGSGFGNLRGNMEFWDVKQKQLIVQTNAPDSTSFEWCPDGQHILTATTAPRLRVGNGYRIWHYTGALLEQVNLEANKELWEVKWQNQPEGAIKDFQIKYKPVEGVPTLPQPEPKVAAYRPPGAGGQPASVKLHDYEAPSIVNETAKEANKPLTKNQKKREARKAKASQEASTENGDQVASALIDFPSIGNAETDKKIRNIRKKLLQIEKIKEQQQAGKQLEKNQGSDKKWGRLNMTLACTSVSKLSLGTVLAVGEDTRGSSLNEGTGRPSAQLISIVKTCRLVQQRLMVARLNFEHMP</sequence>
<proteinExistence type="inferred from homology"/>
<evidence type="ECO:0000256" key="9">
    <source>
        <dbReference type="SAM" id="MobiDB-lite"/>
    </source>
</evidence>
<evidence type="ECO:0000256" key="2">
    <source>
        <dbReference type="ARBA" id="ARBA00009573"/>
    </source>
</evidence>
<dbReference type="EMBL" id="JBJQND010000016">
    <property type="protein sequence ID" value="KAL3847136.1"/>
    <property type="molecule type" value="Genomic_DNA"/>
</dbReference>
<feature type="region of interest" description="Disordered" evidence="9">
    <location>
        <begin position="425"/>
        <end position="461"/>
    </location>
</feature>
<evidence type="ECO:0000256" key="8">
    <source>
        <dbReference type="ARBA" id="ARBA00022917"/>
    </source>
</evidence>
<feature type="domain" description="Translation initiation factor beta propellor-like" evidence="10">
    <location>
        <begin position="210"/>
        <end position="285"/>
    </location>
</feature>
<evidence type="ECO:0000256" key="7">
    <source>
        <dbReference type="ARBA" id="ARBA00022845"/>
    </source>
</evidence>
<feature type="domain" description="Translation initiation factor beta propellor-like" evidence="10">
    <location>
        <begin position="286"/>
        <end position="365"/>
    </location>
</feature>
<evidence type="ECO:0000256" key="5">
    <source>
        <dbReference type="ARBA" id="ARBA00022574"/>
    </source>
</evidence>
<dbReference type="InterPro" id="IPR015943">
    <property type="entry name" value="WD40/YVTN_repeat-like_dom_sf"/>
</dbReference>
<dbReference type="Proteomes" id="UP001634394">
    <property type="component" value="Unassembled WGS sequence"/>
</dbReference>
<dbReference type="InterPro" id="IPR011387">
    <property type="entry name" value="TIF2A"/>
</dbReference>
<keyword evidence="12" id="KW-1185">Reference proteome</keyword>
<gene>
    <name evidence="11" type="ORF">ACJMK2_018066</name>
</gene>
<comment type="similarity">
    <text evidence="2">Belongs to the WD repeat EIF2A family.</text>
</comment>
<keyword evidence="4" id="KW-0396">Initiation factor</keyword>
<dbReference type="GO" id="GO:0003743">
    <property type="term" value="F:translation initiation factor activity"/>
    <property type="evidence" value="ECO:0007669"/>
    <property type="project" value="UniProtKB-KW"/>
</dbReference>
<reference evidence="11 12" key="1">
    <citation type="submission" date="2024-11" db="EMBL/GenBank/DDBJ databases">
        <title>Chromosome-level genome assembly of the freshwater bivalve Anodonta woodiana.</title>
        <authorList>
            <person name="Chen X."/>
        </authorList>
    </citation>
    <scope>NUCLEOTIDE SEQUENCE [LARGE SCALE GENOMIC DNA]</scope>
    <source>
        <strain evidence="11">MN2024</strain>
        <tissue evidence="11">Gills</tissue>
    </source>
</reference>
<comment type="function">
    <text evidence="1">Functions in the early steps of protein synthesis of a small number of specific mRNAs. Acts by directing the binding of methionyl-tRNAi to 40S ribosomal subunits. In contrast to the eIF-2 complex, it binds methionyl-tRNAi to 40S subunits in a codon-dependent manner, whereas the eIF-2 complex binds methionyl-tRNAi to 40S subunits in a GTP-dependent manner.</text>
</comment>
<evidence type="ECO:0000256" key="4">
    <source>
        <dbReference type="ARBA" id="ARBA00022540"/>
    </source>
</evidence>
<evidence type="ECO:0000256" key="6">
    <source>
        <dbReference type="ARBA" id="ARBA00022737"/>
    </source>
</evidence>
<dbReference type="PANTHER" id="PTHR13227">
    <property type="entry name" value="EUKARYOTIC TRANSLATION INITIATION FACTOR 2A"/>
    <property type="match status" value="1"/>
</dbReference>
<evidence type="ECO:0000259" key="10">
    <source>
        <dbReference type="Pfam" id="PF08662"/>
    </source>
</evidence>
<name>A0ABD3UDV7_SINWO</name>
<dbReference type="GO" id="GO:0006417">
    <property type="term" value="P:regulation of translation"/>
    <property type="evidence" value="ECO:0007669"/>
    <property type="project" value="UniProtKB-KW"/>
</dbReference>
<evidence type="ECO:0000313" key="12">
    <source>
        <dbReference type="Proteomes" id="UP001634394"/>
    </source>
</evidence>
<keyword evidence="8" id="KW-0648">Protein biosynthesis</keyword>
<evidence type="ECO:0000313" key="11">
    <source>
        <dbReference type="EMBL" id="KAL3847136.1"/>
    </source>
</evidence>
<comment type="caution">
    <text evidence="11">The sequence shown here is derived from an EMBL/GenBank/DDBJ whole genome shotgun (WGS) entry which is preliminary data.</text>
</comment>
<keyword evidence="5" id="KW-0853">WD repeat</keyword>
<dbReference type="AlphaFoldDB" id="A0ABD3UDV7"/>
<dbReference type="Pfam" id="PF08662">
    <property type="entry name" value="eIF2A"/>
    <property type="match status" value="2"/>
</dbReference>
<feature type="region of interest" description="Disordered" evidence="9">
    <location>
        <begin position="387"/>
        <end position="412"/>
    </location>
</feature>
<organism evidence="11 12">
    <name type="scientific">Sinanodonta woodiana</name>
    <name type="common">Chinese pond mussel</name>
    <name type="synonym">Anodonta woodiana</name>
    <dbReference type="NCBI Taxonomy" id="1069815"/>
    <lineage>
        <taxon>Eukaryota</taxon>
        <taxon>Metazoa</taxon>
        <taxon>Spiralia</taxon>
        <taxon>Lophotrochozoa</taxon>
        <taxon>Mollusca</taxon>
        <taxon>Bivalvia</taxon>
        <taxon>Autobranchia</taxon>
        <taxon>Heteroconchia</taxon>
        <taxon>Palaeoheterodonta</taxon>
        <taxon>Unionida</taxon>
        <taxon>Unionoidea</taxon>
        <taxon>Unionidae</taxon>
        <taxon>Unioninae</taxon>
        <taxon>Sinanodonta</taxon>
    </lineage>
</organism>
<feature type="compositionally biased region" description="Basic residues" evidence="9">
    <location>
        <begin position="438"/>
        <end position="448"/>
    </location>
</feature>
<dbReference type="InterPro" id="IPR013979">
    <property type="entry name" value="TIF_beta_prop-like"/>
</dbReference>